<comment type="caution">
    <text evidence="7">The sequence shown here is derived from an EMBL/GenBank/DDBJ whole genome shotgun (WGS) entry which is preliminary data.</text>
</comment>
<dbReference type="InterPro" id="IPR006099">
    <property type="entry name" value="MeMalonylCoA_mutase_a/b_cat"/>
</dbReference>
<keyword evidence="5" id="KW-0170">Cobalt</keyword>
<proteinExistence type="inferred from homology"/>
<dbReference type="SUPFAM" id="SSF51703">
    <property type="entry name" value="Cobalamin (vitamin B12)-dependent enzymes"/>
    <property type="match status" value="1"/>
</dbReference>
<evidence type="ECO:0000256" key="5">
    <source>
        <dbReference type="ARBA" id="ARBA00023285"/>
    </source>
</evidence>
<dbReference type="InterPro" id="IPR036724">
    <property type="entry name" value="Cobalamin-bd_sf"/>
</dbReference>
<keyword evidence="3" id="KW-0846">Cobalamin</keyword>
<keyword evidence="4" id="KW-0413">Isomerase</keyword>
<evidence type="ECO:0000256" key="4">
    <source>
        <dbReference type="ARBA" id="ARBA00023235"/>
    </source>
</evidence>
<organism evidence="7 8">
    <name type="scientific">Neobacillus piezotolerans</name>
    <dbReference type="NCBI Taxonomy" id="2259171"/>
    <lineage>
        <taxon>Bacteria</taxon>
        <taxon>Bacillati</taxon>
        <taxon>Bacillota</taxon>
        <taxon>Bacilli</taxon>
        <taxon>Bacillales</taxon>
        <taxon>Bacillaceae</taxon>
        <taxon>Neobacillus</taxon>
    </lineage>
</organism>
<dbReference type="Pfam" id="PF01642">
    <property type="entry name" value="MM_CoA_mutase"/>
    <property type="match status" value="2"/>
</dbReference>
<sequence length="603" mass="66231">MDKIMAYRFSETTMADWKNKAEQALKGKSTDTLNSRTYESIILKPLYTREDCVNAGYPGSPDFRRGINPPGYRDRKWHIAQQISWDSADELSRKLKDAFSKGQTSISFKMKEGFERDAAIASYGFSENHPYAIDAGSGQAAFLSALDEADRTAGLTGYIGFDPLAEFAIRNGDKPLDLGDYAETITGAAVKHTNLRTVLVDAGVYHNGGANAVQELAAAAASGVFYIERLLEAGMDIDSIFTKIVFSFATGANFFMEIAKFRAARIIWDRIGELYGAVEPVRGMVIAAQTSQFTKTLYDPHVNLLRAGNEAFAAVLGGVQYLHVEPFDSLEGATPLSERIARNIQLILQEEAYLDKVADPAGGSWYVEELTEQLAEKAWELFVKIDSLGGMHAVLATGWLKKEIGATLDQRMSDAKTRKQSIVGTNVYANLAETAKAIPEQRDVWEHGIRGTRLSIPFEELRLKTAALEKSGQKASVGLICLGSLKESKARADFVEGFVAPGGIRAGRSGVVVSLDDAEEFIAETGFPRYCFCSTDERYKEDGLGILTELKRRHPGILFYLAGQPGEKDEWLEAGLTDFIHIKSNCHDFLANVIAEMEAAAND</sequence>
<dbReference type="SUPFAM" id="SSF52242">
    <property type="entry name" value="Cobalamin (vitamin B12)-binding domain"/>
    <property type="match status" value="1"/>
</dbReference>
<dbReference type="GO" id="GO:0046872">
    <property type="term" value="F:metal ion binding"/>
    <property type="evidence" value="ECO:0007669"/>
    <property type="project" value="InterPro"/>
</dbReference>
<evidence type="ECO:0000313" key="7">
    <source>
        <dbReference type="EMBL" id="RDU35208.1"/>
    </source>
</evidence>
<feature type="domain" description="Methylmalonyl-CoA mutase alpha/beta chain catalytic" evidence="6">
    <location>
        <begin position="37"/>
        <end position="110"/>
    </location>
</feature>
<accession>A0A3D8GLD7</accession>
<evidence type="ECO:0000256" key="2">
    <source>
        <dbReference type="ARBA" id="ARBA00008465"/>
    </source>
</evidence>
<dbReference type="RefSeq" id="WP_115453777.1">
    <property type="nucleotide sequence ID" value="NZ_QNQT01000013.1"/>
</dbReference>
<evidence type="ECO:0000313" key="8">
    <source>
        <dbReference type="Proteomes" id="UP000257144"/>
    </source>
</evidence>
<dbReference type="Gene3D" id="3.40.50.280">
    <property type="entry name" value="Cobalamin-binding domain"/>
    <property type="match status" value="1"/>
</dbReference>
<evidence type="ECO:0000256" key="1">
    <source>
        <dbReference type="ARBA" id="ARBA00001922"/>
    </source>
</evidence>
<dbReference type="GO" id="GO:0031419">
    <property type="term" value="F:cobalamin binding"/>
    <property type="evidence" value="ECO:0007669"/>
    <property type="project" value="UniProtKB-KW"/>
</dbReference>
<evidence type="ECO:0000259" key="6">
    <source>
        <dbReference type="Pfam" id="PF01642"/>
    </source>
</evidence>
<keyword evidence="8" id="KW-1185">Reference proteome</keyword>
<evidence type="ECO:0000256" key="3">
    <source>
        <dbReference type="ARBA" id="ARBA00022628"/>
    </source>
</evidence>
<feature type="domain" description="Methylmalonyl-CoA mutase alpha/beta chain catalytic" evidence="6">
    <location>
        <begin position="152"/>
        <end position="436"/>
    </location>
</feature>
<gene>
    <name evidence="7" type="ORF">DRW41_19800</name>
</gene>
<protein>
    <submittedName>
        <fullName evidence="7">Methylmalonyl-CoA mutase</fullName>
    </submittedName>
</protein>
<dbReference type="PANTHER" id="PTHR48101:SF1">
    <property type="entry name" value="METHYLMALONYL-COA MUTASE, LARGE SUBUNIT"/>
    <property type="match status" value="1"/>
</dbReference>
<name>A0A3D8GLD7_9BACI</name>
<dbReference type="EMBL" id="QNQT01000013">
    <property type="protein sequence ID" value="RDU35208.1"/>
    <property type="molecule type" value="Genomic_DNA"/>
</dbReference>
<comment type="similarity">
    <text evidence="2">Belongs to the methylmalonyl-CoA mutase family.</text>
</comment>
<dbReference type="OrthoDB" id="9762378at2"/>
<comment type="cofactor">
    <cofactor evidence="1">
        <name>adenosylcob(III)alamin</name>
        <dbReference type="ChEBI" id="CHEBI:18408"/>
    </cofactor>
</comment>
<dbReference type="GO" id="GO:0016866">
    <property type="term" value="F:intramolecular transferase activity"/>
    <property type="evidence" value="ECO:0007669"/>
    <property type="project" value="InterPro"/>
</dbReference>
<dbReference type="Gene3D" id="3.20.20.240">
    <property type="entry name" value="Methylmalonyl-CoA mutase"/>
    <property type="match status" value="1"/>
</dbReference>
<dbReference type="PANTHER" id="PTHR48101">
    <property type="entry name" value="METHYLMALONYL-COA MUTASE, MITOCHONDRIAL-RELATED"/>
    <property type="match status" value="1"/>
</dbReference>
<dbReference type="InterPro" id="IPR016176">
    <property type="entry name" value="Cbl-dep_enz_cat"/>
</dbReference>
<dbReference type="Proteomes" id="UP000257144">
    <property type="component" value="Unassembled WGS sequence"/>
</dbReference>
<dbReference type="AlphaFoldDB" id="A0A3D8GLD7"/>
<reference evidence="7 8" key="1">
    <citation type="submission" date="2018-07" db="EMBL/GenBank/DDBJ databases">
        <title>Bacillus sp. YLB-04 draft genome sequence.</title>
        <authorList>
            <person name="Yu L."/>
            <person name="Tang X."/>
        </authorList>
    </citation>
    <scope>NUCLEOTIDE SEQUENCE [LARGE SCALE GENOMIC DNA]</scope>
    <source>
        <strain evidence="7 8">YLB-04</strain>
    </source>
</reference>